<accession>A0ABX0J098</accession>
<dbReference type="Proteomes" id="UP001165962">
    <property type="component" value="Unassembled WGS sequence"/>
</dbReference>
<proteinExistence type="predicted"/>
<keyword evidence="3" id="KW-1185">Reference proteome</keyword>
<dbReference type="EMBL" id="JAAOIW010000002">
    <property type="protein sequence ID" value="NHN29654.1"/>
    <property type="molecule type" value="Genomic_DNA"/>
</dbReference>
<evidence type="ECO:0000313" key="3">
    <source>
        <dbReference type="Proteomes" id="UP001165962"/>
    </source>
</evidence>
<protein>
    <submittedName>
        <fullName evidence="2">Uncharacterized protein</fullName>
    </submittedName>
</protein>
<feature type="region of interest" description="Disordered" evidence="1">
    <location>
        <begin position="58"/>
        <end position="84"/>
    </location>
</feature>
<dbReference type="RefSeq" id="WP_166146751.1">
    <property type="nucleotide sequence ID" value="NZ_JAAOIW010000002.1"/>
</dbReference>
<gene>
    <name evidence="2" type="ORF">G9U52_07385</name>
</gene>
<organism evidence="2 3">
    <name type="scientific">Paenibacillus agricola</name>
    <dbReference type="NCBI Taxonomy" id="2716264"/>
    <lineage>
        <taxon>Bacteria</taxon>
        <taxon>Bacillati</taxon>
        <taxon>Bacillota</taxon>
        <taxon>Bacilli</taxon>
        <taxon>Bacillales</taxon>
        <taxon>Paenibacillaceae</taxon>
        <taxon>Paenibacillus</taxon>
    </lineage>
</organism>
<sequence length="84" mass="10036">MGLFGKLFKSSFENLLDTASDEELADEYETRRLVLLKDGGGDRTYEMERLNDEMVRRSNEKYEKEHPNAETRHREHGWYLHNDD</sequence>
<evidence type="ECO:0000256" key="1">
    <source>
        <dbReference type="SAM" id="MobiDB-lite"/>
    </source>
</evidence>
<name>A0ABX0J098_9BACL</name>
<comment type="caution">
    <text evidence="2">The sequence shown here is derived from an EMBL/GenBank/DDBJ whole genome shotgun (WGS) entry which is preliminary data.</text>
</comment>
<evidence type="ECO:0000313" key="2">
    <source>
        <dbReference type="EMBL" id="NHN29654.1"/>
    </source>
</evidence>
<reference evidence="2" key="1">
    <citation type="submission" date="2020-03" db="EMBL/GenBank/DDBJ databases">
        <title>Draft sequencing of Paenibacilllus sp. S3N08.</title>
        <authorList>
            <person name="Kim D.-U."/>
        </authorList>
    </citation>
    <scope>NUCLEOTIDE SEQUENCE</scope>
    <source>
        <strain evidence="2">S3N08</strain>
    </source>
</reference>